<dbReference type="RefSeq" id="WP_194113844.1">
    <property type="nucleotide sequence ID" value="NZ_JADFFL010000012.1"/>
</dbReference>
<accession>A0A929L0C1</accession>
<gene>
    <name evidence="1" type="ORF">IRJ16_21635</name>
</gene>
<dbReference type="AlphaFoldDB" id="A0A929L0C1"/>
<dbReference type="InterPro" id="IPR021284">
    <property type="entry name" value="DUF2750"/>
</dbReference>
<organism evidence="1 2">
    <name type="scientific">Mucilaginibacter myungsuensis</name>
    <dbReference type="NCBI Taxonomy" id="649104"/>
    <lineage>
        <taxon>Bacteria</taxon>
        <taxon>Pseudomonadati</taxon>
        <taxon>Bacteroidota</taxon>
        <taxon>Sphingobacteriia</taxon>
        <taxon>Sphingobacteriales</taxon>
        <taxon>Sphingobacteriaceae</taxon>
        <taxon>Mucilaginibacter</taxon>
    </lineage>
</organism>
<evidence type="ECO:0000313" key="1">
    <source>
        <dbReference type="EMBL" id="MBE9664497.1"/>
    </source>
</evidence>
<proteinExistence type="predicted"/>
<name>A0A929L0C1_9SPHI</name>
<sequence>MSQDTATIDNKYQLFVERAAATKMVWGLMGKGGWANTHAGDDEEVTLIPFWSDRALAKACARDDWKSFTPTSIPLGEFLETWCTGMAEEGNVAGVNLDTHMHGTETEAYAIALDVLEQIKSINSTVSLKNYPGVDELIADLNQITDQEEE</sequence>
<dbReference type="Proteomes" id="UP000622475">
    <property type="component" value="Unassembled WGS sequence"/>
</dbReference>
<comment type="caution">
    <text evidence="1">The sequence shown here is derived from an EMBL/GenBank/DDBJ whole genome shotgun (WGS) entry which is preliminary data.</text>
</comment>
<keyword evidence="2" id="KW-1185">Reference proteome</keyword>
<evidence type="ECO:0000313" key="2">
    <source>
        <dbReference type="Proteomes" id="UP000622475"/>
    </source>
</evidence>
<dbReference type="EMBL" id="JADFFL010000012">
    <property type="protein sequence ID" value="MBE9664497.1"/>
    <property type="molecule type" value="Genomic_DNA"/>
</dbReference>
<protein>
    <submittedName>
        <fullName evidence="1">DUF2750 domain-containing protein</fullName>
    </submittedName>
</protein>
<dbReference type="Pfam" id="PF11042">
    <property type="entry name" value="DUF2750"/>
    <property type="match status" value="1"/>
</dbReference>
<reference evidence="1" key="1">
    <citation type="submission" date="2020-10" db="EMBL/GenBank/DDBJ databases">
        <title>Mucilaginibacter mali sp. nov., isolated from rhizosphere soil of apple orchard.</title>
        <authorList>
            <person name="Lee J.-S."/>
            <person name="Kim H.S."/>
            <person name="Kim J.-S."/>
        </authorList>
    </citation>
    <scope>NUCLEOTIDE SEQUENCE</scope>
    <source>
        <strain evidence="1">KCTC 22746</strain>
    </source>
</reference>